<evidence type="ECO:0000313" key="1">
    <source>
        <dbReference type="EMBL" id="PNF43753.1"/>
    </source>
</evidence>
<keyword evidence="2" id="KW-1185">Reference proteome</keyword>
<dbReference type="InParanoid" id="A0A2J7RSD8"/>
<dbReference type="InterPro" id="IPR039782">
    <property type="entry name" value="VPS13B"/>
</dbReference>
<dbReference type="Proteomes" id="UP000235965">
    <property type="component" value="Unassembled WGS sequence"/>
</dbReference>
<dbReference type="EMBL" id="NEVH01000260">
    <property type="protein sequence ID" value="PNF43753.1"/>
    <property type="molecule type" value="Genomic_DNA"/>
</dbReference>
<sequence>MIHLPKVTLECQCLDARIVKPMYPRRLVITTCQLPAPPQHMFHACHFHIDVKLLSMSSHLVLSPGSHTTFLMPSNLAYTRQNLLLTHYWNNCDIPLSDQTLRAESLTLTCTKAKLMIISSIIQSQFDPTSAVDIIQNSSLLADAAKHTGVEYLELCVEEMSYQKVTTPNTKAFTLSLGALKAFVLEFSLKHGAVSPHGGVFEEPQQALVLSGPENVTSLETIDQIQTIQQPLLCLTMQCTQDPNSQDHPPVLIFNVREVWHLYISIMYVDEIRESK</sequence>
<organism evidence="1 2">
    <name type="scientific">Cryptotermes secundus</name>
    <dbReference type="NCBI Taxonomy" id="105785"/>
    <lineage>
        <taxon>Eukaryota</taxon>
        <taxon>Metazoa</taxon>
        <taxon>Ecdysozoa</taxon>
        <taxon>Arthropoda</taxon>
        <taxon>Hexapoda</taxon>
        <taxon>Insecta</taxon>
        <taxon>Pterygota</taxon>
        <taxon>Neoptera</taxon>
        <taxon>Polyneoptera</taxon>
        <taxon>Dictyoptera</taxon>
        <taxon>Blattodea</taxon>
        <taxon>Blattoidea</taxon>
        <taxon>Termitoidae</taxon>
        <taxon>Kalotermitidae</taxon>
        <taxon>Cryptotermitinae</taxon>
        <taxon>Cryptotermes</taxon>
    </lineage>
</organism>
<proteinExistence type="predicted"/>
<dbReference type="STRING" id="105785.A0A2J7RSD8"/>
<dbReference type="PANTHER" id="PTHR12517:SF0">
    <property type="entry name" value="INTERMEMBRANE LIPID TRANSFER PROTEIN VPS13B"/>
    <property type="match status" value="1"/>
</dbReference>
<dbReference type="AlphaFoldDB" id="A0A2J7RSD8"/>
<protein>
    <submittedName>
        <fullName evidence="1">Uncharacterized protein</fullName>
    </submittedName>
</protein>
<dbReference type="OrthoDB" id="445152at2759"/>
<evidence type="ECO:0000313" key="2">
    <source>
        <dbReference type="Proteomes" id="UP000235965"/>
    </source>
</evidence>
<gene>
    <name evidence="1" type="ORF">B7P43_G13703</name>
</gene>
<name>A0A2J7RSD8_9NEOP</name>
<dbReference type="PANTHER" id="PTHR12517">
    <property type="entry name" value="VACUOLAR PROTEIN SORTING-ASSOCIATED PROTEIN 13B"/>
    <property type="match status" value="1"/>
</dbReference>
<comment type="caution">
    <text evidence="1">The sequence shown here is derived from an EMBL/GenBank/DDBJ whole genome shotgun (WGS) entry which is preliminary data.</text>
</comment>
<reference evidence="1 2" key="1">
    <citation type="submission" date="2017-12" db="EMBL/GenBank/DDBJ databases">
        <title>Hemimetabolous genomes reveal molecular basis of termite eusociality.</title>
        <authorList>
            <person name="Harrison M.C."/>
            <person name="Jongepier E."/>
            <person name="Robertson H.M."/>
            <person name="Arning N."/>
            <person name="Bitard-Feildel T."/>
            <person name="Chao H."/>
            <person name="Childers C.P."/>
            <person name="Dinh H."/>
            <person name="Doddapaneni H."/>
            <person name="Dugan S."/>
            <person name="Gowin J."/>
            <person name="Greiner C."/>
            <person name="Han Y."/>
            <person name="Hu H."/>
            <person name="Hughes D.S.T."/>
            <person name="Huylmans A.-K."/>
            <person name="Kemena C."/>
            <person name="Kremer L.P.M."/>
            <person name="Lee S.L."/>
            <person name="Lopez-Ezquerra A."/>
            <person name="Mallet L."/>
            <person name="Monroy-Kuhn J.M."/>
            <person name="Moser A."/>
            <person name="Murali S.C."/>
            <person name="Muzny D.M."/>
            <person name="Otani S."/>
            <person name="Piulachs M.-D."/>
            <person name="Poelchau M."/>
            <person name="Qu J."/>
            <person name="Schaub F."/>
            <person name="Wada-Katsumata A."/>
            <person name="Worley K.C."/>
            <person name="Xie Q."/>
            <person name="Ylla G."/>
            <person name="Poulsen M."/>
            <person name="Gibbs R.A."/>
            <person name="Schal C."/>
            <person name="Richards S."/>
            <person name="Belles X."/>
            <person name="Korb J."/>
            <person name="Bornberg-Bauer E."/>
        </authorList>
    </citation>
    <scope>NUCLEOTIDE SEQUENCE [LARGE SCALE GENOMIC DNA]</scope>
    <source>
        <tissue evidence="1">Whole body</tissue>
    </source>
</reference>
<accession>A0A2J7RSD8</accession>